<evidence type="ECO:0000313" key="4">
    <source>
        <dbReference type="Proteomes" id="UP001355206"/>
    </source>
</evidence>
<dbReference type="Gene3D" id="2.60.120.200">
    <property type="match status" value="1"/>
</dbReference>
<gene>
    <name evidence="3" type="ORF">MOTC310_28415</name>
</gene>
<comment type="caution">
    <text evidence="3">The sequence shown here is derived from an EMBL/GenBank/DDBJ whole genome shotgun (WGS) entry which is preliminary data.</text>
</comment>
<dbReference type="Proteomes" id="UP001355206">
    <property type="component" value="Unassembled WGS sequence"/>
</dbReference>
<dbReference type="PROSITE" id="PS51762">
    <property type="entry name" value="GH16_2"/>
    <property type="match status" value="1"/>
</dbReference>
<sequence length="314" mass="35189">MIKPDCGRRDIVKFGLRGLPLWTMASLMRVGRADAAIDAAVDPTQGRALVFDEPFKEINGRIWNGGPKATTGPSGFYGRSAFAPLSGAEGFKPYEIIEDPDATGGTALQISAKYIGRKMSVTNYYGNSEPDYQWISGNLQAGSRSGVVSIGWAQGYFEARMKFPRHPLTWPAFWLLNRDGITDTKRSIEVDIVEQKGFEPKLYGAYLHEWGQPDEHNEGSGVPTPVDMTQQYCRYGVLIRDGTCIPYFERRPIINPATNRINIWTLTRASEMERTGDVFWPLLTLALRTDVQAPQLTEAQKLVHMQVDYVRVYG</sequence>
<dbReference type="EMBL" id="MLCA01000015">
    <property type="protein sequence ID" value="MEE7494131.1"/>
    <property type="molecule type" value="Genomic_DNA"/>
</dbReference>
<protein>
    <submittedName>
        <fullName evidence="3">1,3-beta-glucanase</fullName>
    </submittedName>
</protein>
<keyword evidence="4" id="KW-1185">Reference proteome</keyword>
<comment type="similarity">
    <text evidence="1">Belongs to the glycosyl hydrolase 16 family.</text>
</comment>
<dbReference type="InterPro" id="IPR013320">
    <property type="entry name" value="ConA-like_dom_sf"/>
</dbReference>
<feature type="domain" description="GH16" evidence="2">
    <location>
        <begin position="37"/>
        <end position="314"/>
    </location>
</feature>
<evidence type="ECO:0000259" key="2">
    <source>
        <dbReference type="PROSITE" id="PS51762"/>
    </source>
</evidence>
<proteinExistence type="inferred from homology"/>
<name>A0ABU7TXE4_9HYPH</name>
<dbReference type="InterPro" id="IPR000757">
    <property type="entry name" value="Beta-glucanase-like"/>
</dbReference>
<accession>A0ABU7TXE4</accession>
<reference evidence="3 4" key="1">
    <citation type="journal article" date="2012" name="Genet. Mol. Biol.">
        <title>Analysis of 16S rRNA and mxaF genes revealing insights into Methylobacterium niche-specific plant association.</title>
        <authorList>
            <person name="Dourado M.N."/>
            <person name="Andreote F.D."/>
            <person name="Dini-Andreote F."/>
            <person name="Conti R."/>
            <person name="Araujo J.M."/>
            <person name="Araujo W.L."/>
        </authorList>
    </citation>
    <scope>NUCLEOTIDE SEQUENCE [LARGE SCALE GENOMIC DNA]</scope>
    <source>
        <strain evidence="3 4">TC3-10</strain>
    </source>
</reference>
<evidence type="ECO:0000313" key="3">
    <source>
        <dbReference type="EMBL" id="MEE7494131.1"/>
    </source>
</evidence>
<dbReference type="RefSeq" id="WP_331304198.1">
    <property type="nucleotide sequence ID" value="NZ_MLCA01000015.1"/>
</dbReference>
<evidence type="ECO:0000256" key="1">
    <source>
        <dbReference type="ARBA" id="ARBA00006865"/>
    </source>
</evidence>
<organism evidence="3 4">
    <name type="scientific">Methylobacterium oryzae</name>
    <dbReference type="NCBI Taxonomy" id="334852"/>
    <lineage>
        <taxon>Bacteria</taxon>
        <taxon>Pseudomonadati</taxon>
        <taxon>Pseudomonadota</taxon>
        <taxon>Alphaproteobacteria</taxon>
        <taxon>Hyphomicrobiales</taxon>
        <taxon>Methylobacteriaceae</taxon>
        <taxon>Methylobacterium</taxon>
    </lineage>
</organism>
<dbReference type="SUPFAM" id="SSF49899">
    <property type="entry name" value="Concanavalin A-like lectins/glucanases"/>
    <property type="match status" value="1"/>
</dbReference>